<dbReference type="GO" id="GO:0023051">
    <property type="term" value="P:regulation of signaling"/>
    <property type="evidence" value="ECO:0007669"/>
    <property type="project" value="TreeGrafter"/>
</dbReference>
<reference evidence="2" key="1">
    <citation type="submission" date="2021-02" db="EMBL/GenBank/DDBJ databases">
        <authorList>
            <person name="Palmer J.M."/>
        </authorList>
    </citation>
    <scope>NUCLEOTIDE SEQUENCE</scope>
    <source>
        <strain evidence="2">SCRP23</strain>
    </source>
</reference>
<dbReference type="GO" id="GO:0035556">
    <property type="term" value="P:intracellular signal transduction"/>
    <property type="evidence" value="ECO:0007669"/>
    <property type="project" value="InterPro"/>
</dbReference>
<sequence length="112" mass="12604">MGSQLSKSPTTKVLTTSNHKELSPVHLCADMKARMAVGSRYRHPLKKFRKCFSGVEAVNWIVEHKQARDASEAIRKGQTLLDQHFITKVDGAAKFECDPKRFYRFASVPSPA</sequence>
<organism evidence="2 3">
    <name type="scientific">Phytophthora boehmeriae</name>
    <dbReference type="NCBI Taxonomy" id="109152"/>
    <lineage>
        <taxon>Eukaryota</taxon>
        <taxon>Sar</taxon>
        <taxon>Stramenopiles</taxon>
        <taxon>Oomycota</taxon>
        <taxon>Peronosporomycetes</taxon>
        <taxon>Peronosporales</taxon>
        <taxon>Peronosporaceae</taxon>
        <taxon>Phytophthora</taxon>
    </lineage>
</organism>
<dbReference type="OrthoDB" id="39497at2759"/>
<proteinExistence type="predicted"/>
<dbReference type="EMBL" id="JAGDFL010000028">
    <property type="protein sequence ID" value="KAG7400523.1"/>
    <property type="molecule type" value="Genomic_DNA"/>
</dbReference>
<keyword evidence="3" id="KW-1185">Reference proteome</keyword>
<accession>A0A8T1X8Y0</accession>
<feature type="domain" description="DEP" evidence="1">
    <location>
        <begin position="48"/>
        <end position="107"/>
    </location>
</feature>
<protein>
    <recommendedName>
        <fullName evidence="1">DEP domain-containing protein</fullName>
    </recommendedName>
</protein>
<dbReference type="PANTHER" id="PTHR22829">
    <property type="entry name" value="DEP DOMAIN PROTEIN"/>
    <property type="match status" value="1"/>
</dbReference>
<gene>
    <name evidence="2" type="ORF">PHYBOEH_005323</name>
</gene>
<dbReference type="InterPro" id="IPR051832">
    <property type="entry name" value="mTOR-Rac_regulators"/>
</dbReference>
<dbReference type="Proteomes" id="UP000693981">
    <property type="component" value="Unassembled WGS sequence"/>
</dbReference>
<dbReference type="AlphaFoldDB" id="A0A8T1X8Y0"/>
<dbReference type="Pfam" id="PF00610">
    <property type="entry name" value="DEP"/>
    <property type="match status" value="1"/>
</dbReference>
<dbReference type="SMART" id="SM00049">
    <property type="entry name" value="DEP"/>
    <property type="match status" value="1"/>
</dbReference>
<evidence type="ECO:0000313" key="2">
    <source>
        <dbReference type="EMBL" id="KAG7400523.1"/>
    </source>
</evidence>
<dbReference type="InterPro" id="IPR000591">
    <property type="entry name" value="DEP_dom"/>
</dbReference>
<comment type="caution">
    <text evidence="2">The sequence shown here is derived from an EMBL/GenBank/DDBJ whole genome shotgun (WGS) entry which is preliminary data.</text>
</comment>
<name>A0A8T1X8Y0_9STRA</name>
<dbReference type="PANTHER" id="PTHR22829:SF16">
    <property type="entry name" value="PH DOMAIN-CONTAINING PROTEIN"/>
    <property type="match status" value="1"/>
</dbReference>
<dbReference type="PROSITE" id="PS50186">
    <property type="entry name" value="DEP"/>
    <property type="match status" value="1"/>
</dbReference>
<dbReference type="CDD" id="cd04371">
    <property type="entry name" value="DEP"/>
    <property type="match status" value="1"/>
</dbReference>
<evidence type="ECO:0000259" key="1">
    <source>
        <dbReference type="PROSITE" id="PS50186"/>
    </source>
</evidence>
<evidence type="ECO:0000313" key="3">
    <source>
        <dbReference type="Proteomes" id="UP000693981"/>
    </source>
</evidence>